<organism evidence="2">
    <name type="scientific">Anguilla anguilla</name>
    <name type="common">European freshwater eel</name>
    <name type="synonym">Muraena anguilla</name>
    <dbReference type="NCBI Taxonomy" id="7936"/>
    <lineage>
        <taxon>Eukaryota</taxon>
        <taxon>Metazoa</taxon>
        <taxon>Chordata</taxon>
        <taxon>Craniata</taxon>
        <taxon>Vertebrata</taxon>
        <taxon>Euteleostomi</taxon>
        <taxon>Actinopterygii</taxon>
        <taxon>Neopterygii</taxon>
        <taxon>Teleostei</taxon>
        <taxon>Anguilliformes</taxon>
        <taxon>Anguillidae</taxon>
        <taxon>Anguilla</taxon>
    </lineage>
</organism>
<evidence type="ECO:0000313" key="2">
    <source>
        <dbReference type="EMBL" id="JAH06735.1"/>
    </source>
</evidence>
<sequence length="24" mass="3048">MTKTHPYMLHLFIYYIYIFLVLKV</sequence>
<keyword evidence="1" id="KW-0812">Transmembrane</keyword>
<accession>A0A0E9PRP6</accession>
<feature type="transmembrane region" description="Helical" evidence="1">
    <location>
        <begin position="6"/>
        <end position="22"/>
    </location>
</feature>
<name>A0A0E9PRP6_ANGAN</name>
<proteinExistence type="predicted"/>
<reference evidence="2" key="1">
    <citation type="submission" date="2014-11" db="EMBL/GenBank/DDBJ databases">
        <authorList>
            <person name="Amaro Gonzalez C."/>
        </authorList>
    </citation>
    <scope>NUCLEOTIDE SEQUENCE</scope>
</reference>
<reference evidence="2" key="2">
    <citation type="journal article" date="2015" name="Fish Shellfish Immunol.">
        <title>Early steps in the European eel (Anguilla anguilla)-Vibrio vulnificus interaction in the gills: Role of the RtxA13 toxin.</title>
        <authorList>
            <person name="Callol A."/>
            <person name="Pajuelo D."/>
            <person name="Ebbesson L."/>
            <person name="Teles M."/>
            <person name="MacKenzie S."/>
            <person name="Amaro C."/>
        </authorList>
    </citation>
    <scope>NUCLEOTIDE SEQUENCE</scope>
</reference>
<keyword evidence="1" id="KW-1133">Transmembrane helix</keyword>
<dbReference type="EMBL" id="GBXM01101842">
    <property type="protein sequence ID" value="JAH06735.1"/>
    <property type="molecule type" value="Transcribed_RNA"/>
</dbReference>
<keyword evidence="1" id="KW-0472">Membrane</keyword>
<evidence type="ECO:0000256" key="1">
    <source>
        <dbReference type="SAM" id="Phobius"/>
    </source>
</evidence>
<protein>
    <submittedName>
        <fullName evidence="2">Uncharacterized protein</fullName>
    </submittedName>
</protein>
<dbReference type="AlphaFoldDB" id="A0A0E9PRP6"/>